<accession>A0A1I8FRF9</accession>
<proteinExistence type="predicted"/>
<evidence type="ECO:0000256" key="1">
    <source>
        <dbReference type="SAM" id="MobiDB-lite"/>
    </source>
</evidence>
<name>A0A1I8FRF9_9PLAT</name>
<keyword evidence="2" id="KW-1185">Reference proteome</keyword>
<protein>
    <submittedName>
        <fullName evidence="3">Apple domain-containing protein</fullName>
    </submittedName>
</protein>
<dbReference type="Proteomes" id="UP000095280">
    <property type="component" value="Unplaced"/>
</dbReference>
<dbReference type="AlphaFoldDB" id="A0A1I8FRF9"/>
<feature type="region of interest" description="Disordered" evidence="1">
    <location>
        <begin position="154"/>
        <end position="173"/>
    </location>
</feature>
<sequence length="173" mass="18585">LDDRQLSGHPQKSFTGGTVTCPDCHELHLGLRSLSAWSPSGLEGLPWQLSTADKTDDLKKFHRLPAGLECQRRCRLDDLTAASCPYNASFWYAANETCQSFQQIAVPIFFNDSLSGPDVRGKFGLVQPVITDLRYGSAGPASLTLPQLATTGRAPGATQTAIGGGSSTVRDEF</sequence>
<evidence type="ECO:0000313" key="2">
    <source>
        <dbReference type="Proteomes" id="UP000095280"/>
    </source>
</evidence>
<dbReference type="WBParaSite" id="maker-unitig_44640-snap-gene-0.1-mRNA-1">
    <property type="protein sequence ID" value="maker-unitig_44640-snap-gene-0.1-mRNA-1"/>
    <property type="gene ID" value="maker-unitig_44640-snap-gene-0.1"/>
</dbReference>
<reference evidence="3" key="1">
    <citation type="submission" date="2016-11" db="UniProtKB">
        <authorList>
            <consortium name="WormBaseParasite"/>
        </authorList>
    </citation>
    <scope>IDENTIFICATION</scope>
</reference>
<organism evidence="2 3">
    <name type="scientific">Macrostomum lignano</name>
    <dbReference type="NCBI Taxonomy" id="282301"/>
    <lineage>
        <taxon>Eukaryota</taxon>
        <taxon>Metazoa</taxon>
        <taxon>Spiralia</taxon>
        <taxon>Lophotrochozoa</taxon>
        <taxon>Platyhelminthes</taxon>
        <taxon>Rhabditophora</taxon>
        <taxon>Macrostomorpha</taxon>
        <taxon>Macrostomida</taxon>
        <taxon>Macrostomidae</taxon>
        <taxon>Macrostomum</taxon>
    </lineage>
</organism>
<evidence type="ECO:0000313" key="3">
    <source>
        <dbReference type="WBParaSite" id="maker-unitig_44640-snap-gene-0.1-mRNA-1"/>
    </source>
</evidence>